<accession>A0A9Q1EUA4</accession>
<dbReference type="Proteomes" id="UP001152622">
    <property type="component" value="Chromosome 12"/>
</dbReference>
<keyword evidence="2" id="KW-1185">Reference proteome</keyword>
<proteinExistence type="predicted"/>
<dbReference type="EMBL" id="JAINUF010000012">
    <property type="protein sequence ID" value="KAJ8345120.1"/>
    <property type="molecule type" value="Genomic_DNA"/>
</dbReference>
<name>A0A9Q1EUA4_SYNKA</name>
<protein>
    <submittedName>
        <fullName evidence="1">Uncharacterized protein</fullName>
    </submittedName>
</protein>
<dbReference type="AlphaFoldDB" id="A0A9Q1EUA4"/>
<sequence length="79" mass="8915">MRMEQPQGEANRERKRSLFMKRESMDWEMPIMGGGADEAGDIGRRFRRTSATPLIGLAVDPGELSLFQNNQPFAQPSAF</sequence>
<gene>
    <name evidence="1" type="ORF">SKAU_G00293130</name>
</gene>
<comment type="caution">
    <text evidence="1">The sequence shown here is derived from an EMBL/GenBank/DDBJ whole genome shotgun (WGS) entry which is preliminary data.</text>
</comment>
<evidence type="ECO:0000313" key="2">
    <source>
        <dbReference type="Proteomes" id="UP001152622"/>
    </source>
</evidence>
<reference evidence="1" key="1">
    <citation type="journal article" date="2023" name="Science">
        <title>Genome structures resolve the early diversification of teleost fishes.</title>
        <authorList>
            <person name="Parey E."/>
            <person name="Louis A."/>
            <person name="Montfort J."/>
            <person name="Bouchez O."/>
            <person name="Roques C."/>
            <person name="Iampietro C."/>
            <person name="Lluch J."/>
            <person name="Castinel A."/>
            <person name="Donnadieu C."/>
            <person name="Desvignes T."/>
            <person name="Floi Bucao C."/>
            <person name="Jouanno E."/>
            <person name="Wen M."/>
            <person name="Mejri S."/>
            <person name="Dirks R."/>
            <person name="Jansen H."/>
            <person name="Henkel C."/>
            <person name="Chen W.J."/>
            <person name="Zahm M."/>
            <person name="Cabau C."/>
            <person name="Klopp C."/>
            <person name="Thompson A.W."/>
            <person name="Robinson-Rechavi M."/>
            <person name="Braasch I."/>
            <person name="Lecointre G."/>
            <person name="Bobe J."/>
            <person name="Postlethwait J.H."/>
            <person name="Berthelot C."/>
            <person name="Roest Crollius H."/>
            <person name="Guiguen Y."/>
        </authorList>
    </citation>
    <scope>NUCLEOTIDE SEQUENCE</scope>
    <source>
        <strain evidence="1">WJC10195</strain>
    </source>
</reference>
<evidence type="ECO:0000313" key="1">
    <source>
        <dbReference type="EMBL" id="KAJ8345120.1"/>
    </source>
</evidence>
<organism evidence="1 2">
    <name type="scientific">Synaphobranchus kaupii</name>
    <name type="common">Kaup's arrowtooth eel</name>
    <dbReference type="NCBI Taxonomy" id="118154"/>
    <lineage>
        <taxon>Eukaryota</taxon>
        <taxon>Metazoa</taxon>
        <taxon>Chordata</taxon>
        <taxon>Craniata</taxon>
        <taxon>Vertebrata</taxon>
        <taxon>Euteleostomi</taxon>
        <taxon>Actinopterygii</taxon>
        <taxon>Neopterygii</taxon>
        <taxon>Teleostei</taxon>
        <taxon>Anguilliformes</taxon>
        <taxon>Synaphobranchidae</taxon>
        <taxon>Synaphobranchus</taxon>
    </lineage>
</organism>